<dbReference type="NCBIfam" id="TIGR04265">
    <property type="entry name" value="bac_cardiolipin"/>
    <property type="match status" value="1"/>
</dbReference>
<feature type="active site" evidence="12">
    <location>
        <position position="426"/>
    </location>
</feature>
<dbReference type="PANTHER" id="PTHR21248:SF22">
    <property type="entry name" value="PHOSPHOLIPASE D"/>
    <property type="match status" value="1"/>
</dbReference>
<dbReference type="SUPFAM" id="SSF56024">
    <property type="entry name" value="Phospholipase D/nuclease"/>
    <property type="match status" value="2"/>
</dbReference>
<dbReference type="PROSITE" id="PS50035">
    <property type="entry name" value="PLD"/>
    <property type="match status" value="2"/>
</dbReference>
<feature type="transmembrane region" description="Helical" evidence="12">
    <location>
        <begin position="16"/>
        <end position="40"/>
    </location>
</feature>
<dbReference type="EMBL" id="OBQF01000005">
    <property type="protein sequence ID" value="SOC43512.1"/>
    <property type="molecule type" value="Genomic_DNA"/>
</dbReference>
<feature type="domain" description="PLD phosphodiesterase" evidence="14">
    <location>
        <begin position="233"/>
        <end position="260"/>
    </location>
</feature>
<keyword evidence="11 12" id="KW-1208">Phospholipid metabolism</keyword>
<name>A0A285UNW0_9STAP</name>
<evidence type="ECO:0000256" key="9">
    <source>
        <dbReference type="ARBA" id="ARBA00023136"/>
    </source>
</evidence>
<dbReference type="RefSeq" id="WP_097041678.1">
    <property type="nucleotide sequence ID" value="NZ_OBQF01000005.1"/>
</dbReference>
<feature type="active site" evidence="12">
    <location>
        <position position="238"/>
    </location>
</feature>
<feature type="active site" evidence="12">
    <location>
        <position position="245"/>
    </location>
</feature>
<dbReference type="SMART" id="SM00155">
    <property type="entry name" value="PLDc"/>
    <property type="match status" value="2"/>
</dbReference>
<evidence type="ECO:0000256" key="10">
    <source>
        <dbReference type="ARBA" id="ARBA00023209"/>
    </source>
</evidence>
<evidence type="ECO:0000256" key="4">
    <source>
        <dbReference type="ARBA" id="ARBA00022679"/>
    </source>
</evidence>
<dbReference type="Gene3D" id="3.30.870.10">
    <property type="entry name" value="Endonuclease Chain A"/>
    <property type="match status" value="2"/>
</dbReference>
<dbReference type="InterPro" id="IPR027379">
    <property type="entry name" value="CLS_N"/>
</dbReference>
<keyword evidence="4 12" id="KW-0808">Transferase</keyword>
<evidence type="ECO:0000313" key="16">
    <source>
        <dbReference type="Proteomes" id="UP000219412"/>
    </source>
</evidence>
<evidence type="ECO:0000313" key="15">
    <source>
        <dbReference type="EMBL" id="SOC43512.1"/>
    </source>
</evidence>
<dbReference type="HAMAP" id="MF_01916">
    <property type="entry name" value="Cardiolipin_synth_Cls"/>
    <property type="match status" value="1"/>
</dbReference>
<dbReference type="InterPro" id="IPR030874">
    <property type="entry name" value="Cardiolipin_synth_Firmi"/>
</dbReference>
<dbReference type="OrthoDB" id="9762009at2"/>
<evidence type="ECO:0000256" key="1">
    <source>
        <dbReference type="ARBA" id="ARBA00004651"/>
    </source>
</evidence>
<feature type="domain" description="PLD phosphodiesterase" evidence="14">
    <location>
        <begin position="419"/>
        <end position="446"/>
    </location>
</feature>
<feature type="transmembrane region" description="Helical" evidence="12">
    <location>
        <begin position="49"/>
        <end position="70"/>
    </location>
</feature>
<evidence type="ECO:0000256" key="2">
    <source>
        <dbReference type="ARBA" id="ARBA00022475"/>
    </source>
</evidence>
<dbReference type="GO" id="GO:0032049">
    <property type="term" value="P:cardiolipin biosynthetic process"/>
    <property type="evidence" value="ECO:0007669"/>
    <property type="project" value="UniProtKB-UniRule"/>
</dbReference>
<dbReference type="FunFam" id="3.30.870.10:FF:000014">
    <property type="entry name" value="Cardiolipin synthase"/>
    <property type="match status" value="1"/>
</dbReference>
<evidence type="ECO:0000256" key="3">
    <source>
        <dbReference type="ARBA" id="ARBA00022516"/>
    </source>
</evidence>
<keyword evidence="3 12" id="KW-0444">Lipid biosynthesis</keyword>
<keyword evidence="16" id="KW-1185">Reference proteome</keyword>
<keyword evidence="6" id="KW-0677">Repeat</keyword>
<dbReference type="Pfam" id="PF13396">
    <property type="entry name" value="PLDc_N"/>
    <property type="match status" value="1"/>
</dbReference>
<dbReference type="GO" id="GO:0005886">
    <property type="term" value="C:plasma membrane"/>
    <property type="evidence" value="ECO:0007669"/>
    <property type="project" value="UniProtKB-SubCell"/>
</dbReference>
<evidence type="ECO:0000256" key="13">
    <source>
        <dbReference type="NCBIfam" id="TIGR04265"/>
    </source>
</evidence>
<feature type="active site" evidence="12">
    <location>
        <position position="424"/>
    </location>
</feature>
<keyword evidence="10 12" id="KW-0594">Phospholipid biosynthesis</keyword>
<evidence type="ECO:0000256" key="7">
    <source>
        <dbReference type="ARBA" id="ARBA00022989"/>
    </source>
</evidence>
<reference evidence="16" key="1">
    <citation type="submission" date="2017-08" db="EMBL/GenBank/DDBJ databases">
        <authorList>
            <person name="Varghese N."/>
            <person name="Submissions S."/>
        </authorList>
    </citation>
    <scope>NUCLEOTIDE SEQUENCE [LARGE SCALE GENOMIC DNA]</scope>
    <source>
        <strain evidence="16">DSM 23173</strain>
    </source>
</reference>
<comment type="catalytic activity">
    <reaction evidence="12">
        <text>2 a 1,2-diacyl-sn-glycero-3-phospho-(1'-sn-glycerol) = a cardiolipin + glycerol</text>
        <dbReference type="Rhea" id="RHEA:31451"/>
        <dbReference type="ChEBI" id="CHEBI:17754"/>
        <dbReference type="ChEBI" id="CHEBI:62237"/>
        <dbReference type="ChEBI" id="CHEBI:64716"/>
    </reaction>
</comment>
<comment type="function">
    <text evidence="12">Catalyzes the reversible phosphatidyl group transfer from one phosphatidylglycerol molecule to another to form cardiolipin (CL) (diphosphatidylglycerol) and glycerol.</text>
</comment>
<evidence type="ECO:0000256" key="12">
    <source>
        <dbReference type="HAMAP-Rule" id="MF_01916"/>
    </source>
</evidence>
<protein>
    <recommendedName>
        <fullName evidence="12 13">Cardiolipin synthase</fullName>
        <shortName evidence="12">CL synthase</shortName>
        <ecNumber evidence="12 13">2.7.8.-</ecNumber>
    </recommendedName>
</protein>
<keyword evidence="8 12" id="KW-0443">Lipid metabolism</keyword>
<dbReference type="EC" id="2.7.8.-" evidence="12 13"/>
<accession>A0A285UNW0</accession>
<feature type="active site" evidence="12">
    <location>
        <position position="240"/>
    </location>
</feature>
<evidence type="ECO:0000256" key="8">
    <source>
        <dbReference type="ARBA" id="ARBA00023098"/>
    </source>
</evidence>
<dbReference type="AlphaFoldDB" id="A0A285UNW0"/>
<keyword evidence="9 12" id="KW-0472">Membrane</keyword>
<dbReference type="Pfam" id="PF13091">
    <property type="entry name" value="PLDc_2"/>
    <property type="match status" value="2"/>
</dbReference>
<evidence type="ECO:0000256" key="5">
    <source>
        <dbReference type="ARBA" id="ARBA00022692"/>
    </source>
</evidence>
<dbReference type="GO" id="GO:0008808">
    <property type="term" value="F:cardiolipin synthase activity"/>
    <property type="evidence" value="ECO:0007669"/>
    <property type="project" value="UniProtKB-UniRule"/>
</dbReference>
<dbReference type="CDD" id="cd09112">
    <property type="entry name" value="PLDc_CLS_2"/>
    <property type="match status" value="1"/>
</dbReference>
<organism evidence="15 16">
    <name type="scientific">Salinicoccus kekensis</name>
    <dbReference type="NCBI Taxonomy" id="714307"/>
    <lineage>
        <taxon>Bacteria</taxon>
        <taxon>Bacillati</taxon>
        <taxon>Bacillota</taxon>
        <taxon>Bacilli</taxon>
        <taxon>Bacillales</taxon>
        <taxon>Staphylococcaceae</taxon>
        <taxon>Salinicoccus</taxon>
    </lineage>
</organism>
<dbReference type="InterPro" id="IPR001736">
    <property type="entry name" value="PLipase_D/transphosphatidylase"/>
</dbReference>
<feature type="active site" evidence="12">
    <location>
        <position position="431"/>
    </location>
</feature>
<proteinExistence type="inferred from homology"/>
<keyword evidence="7 12" id="KW-1133">Transmembrane helix</keyword>
<keyword evidence="5 12" id="KW-0812">Transmembrane</keyword>
<comment type="similarity">
    <text evidence="12">Belongs to the phospholipase D family. Cardiolipin synthase subfamily.</text>
</comment>
<dbReference type="CDD" id="cd09110">
    <property type="entry name" value="PLDc_CLS_1"/>
    <property type="match status" value="1"/>
</dbReference>
<dbReference type="InterPro" id="IPR025202">
    <property type="entry name" value="PLD-like_dom"/>
</dbReference>
<keyword evidence="2 12" id="KW-1003">Cell membrane</keyword>
<dbReference type="PANTHER" id="PTHR21248">
    <property type="entry name" value="CARDIOLIPIN SYNTHASE"/>
    <property type="match status" value="1"/>
</dbReference>
<comment type="subcellular location">
    <subcellularLocation>
        <location evidence="1 12">Cell membrane</location>
        <topology evidence="1 12">Multi-pass membrane protein</topology>
    </subcellularLocation>
</comment>
<evidence type="ECO:0000259" key="14">
    <source>
        <dbReference type="PROSITE" id="PS50035"/>
    </source>
</evidence>
<dbReference type="Proteomes" id="UP000219412">
    <property type="component" value="Unassembled WGS sequence"/>
</dbReference>
<dbReference type="InterPro" id="IPR022924">
    <property type="entry name" value="Cardiolipin_synthase"/>
</dbReference>
<gene>
    <name evidence="15" type="ORF">SAMN05878391_2006</name>
</gene>
<evidence type="ECO:0000256" key="6">
    <source>
        <dbReference type="ARBA" id="ARBA00022737"/>
    </source>
</evidence>
<evidence type="ECO:0000256" key="11">
    <source>
        <dbReference type="ARBA" id="ARBA00023264"/>
    </source>
</evidence>
<sequence>MSWLPFDNLSNHISGYLLLDILLISLFVVNIIFAIGLIFLERRRSPQSLWAWLLILLFIPIVGFVLYMLFGRTIYRQNLFQMDEEEQARLESIVDGQLEKMQDRGGEFPNAVTEKHKAFIHMMLKSHLTFLTDNNSVETFTNGREKFDHLLEDIRNAEDHIHLQYYIFKMDVIGREIYDALVEKQKEGVAVKVLYDDLGSRSLGNRHFKELRKAGGEVAAFFPSVLPLINPRLNNRNHRKLVIIDGITGYIGGFNVGDEYVGFDKHKGKWHEAKLPPRRDTHLRIDGDAVKLLQLRFMLDWNSHNKRSNLRWEEHFFPSVEYDGDVAMQIASSGPDEEFQQVKNGYFDMINSAKETLYIQTPYFIPDQSIYEAIKSAILRGVKVHLMIPDHPDHPFVYWATYANAGELVDLGAEVYIYETGFMHAKTIMIDDEMVSIGTTNFDVRSFYLNFEVNAFIFDEEEAVRQRRTFEEDIKSSTLLTKEKYDARSNWIKLKEVMANLISPIL</sequence>